<evidence type="ECO:0000313" key="2">
    <source>
        <dbReference type="Proteomes" id="UP000828390"/>
    </source>
</evidence>
<accession>A0A9D4CEG3</accession>
<evidence type="ECO:0000313" key="1">
    <source>
        <dbReference type="EMBL" id="KAH3722184.1"/>
    </source>
</evidence>
<protein>
    <submittedName>
        <fullName evidence="1">Uncharacterized protein</fullName>
    </submittedName>
</protein>
<proteinExistence type="predicted"/>
<dbReference type="Proteomes" id="UP000828390">
    <property type="component" value="Unassembled WGS sequence"/>
</dbReference>
<sequence>MRRRMMRIGGIQTLRVLGKPSWGSSRRPVTSGVAIKMAQRARSRKSIFKLSELPWRSNLAL</sequence>
<organism evidence="1 2">
    <name type="scientific">Dreissena polymorpha</name>
    <name type="common">Zebra mussel</name>
    <name type="synonym">Mytilus polymorpha</name>
    <dbReference type="NCBI Taxonomy" id="45954"/>
    <lineage>
        <taxon>Eukaryota</taxon>
        <taxon>Metazoa</taxon>
        <taxon>Spiralia</taxon>
        <taxon>Lophotrochozoa</taxon>
        <taxon>Mollusca</taxon>
        <taxon>Bivalvia</taxon>
        <taxon>Autobranchia</taxon>
        <taxon>Heteroconchia</taxon>
        <taxon>Euheterodonta</taxon>
        <taxon>Imparidentia</taxon>
        <taxon>Neoheterodontei</taxon>
        <taxon>Myida</taxon>
        <taxon>Dreissenoidea</taxon>
        <taxon>Dreissenidae</taxon>
        <taxon>Dreissena</taxon>
    </lineage>
</organism>
<gene>
    <name evidence="1" type="ORF">DPMN_065138</name>
</gene>
<comment type="caution">
    <text evidence="1">The sequence shown here is derived from an EMBL/GenBank/DDBJ whole genome shotgun (WGS) entry which is preliminary data.</text>
</comment>
<name>A0A9D4CEG3_DREPO</name>
<dbReference type="AlphaFoldDB" id="A0A9D4CEG3"/>
<dbReference type="EMBL" id="JAIWYP010000013">
    <property type="protein sequence ID" value="KAH3722184.1"/>
    <property type="molecule type" value="Genomic_DNA"/>
</dbReference>
<reference evidence="1" key="2">
    <citation type="submission" date="2020-11" db="EMBL/GenBank/DDBJ databases">
        <authorList>
            <person name="McCartney M.A."/>
            <person name="Auch B."/>
            <person name="Kono T."/>
            <person name="Mallez S."/>
            <person name="Becker A."/>
            <person name="Gohl D.M."/>
            <person name="Silverstein K.A.T."/>
            <person name="Koren S."/>
            <person name="Bechman K.B."/>
            <person name="Herman A."/>
            <person name="Abrahante J.E."/>
            <person name="Garbe J."/>
        </authorList>
    </citation>
    <scope>NUCLEOTIDE SEQUENCE</scope>
    <source>
        <strain evidence="1">Duluth1</strain>
        <tissue evidence="1">Whole animal</tissue>
    </source>
</reference>
<reference evidence="1" key="1">
    <citation type="journal article" date="2019" name="bioRxiv">
        <title>The Genome of the Zebra Mussel, Dreissena polymorpha: A Resource for Invasive Species Research.</title>
        <authorList>
            <person name="McCartney M.A."/>
            <person name="Auch B."/>
            <person name="Kono T."/>
            <person name="Mallez S."/>
            <person name="Zhang Y."/>
            <person name="Obille A."/>
            <person name="Becker A."/>
            <person name="Abrahante J.E."/>
            <person name="Garbe J."/>
            <person name="Badalamenti J.P."/>
            <person name="Herman A."/>
            <person name="Mangelson H."/>
            <person name="Liachko I."/>
            <person name="Sullivan S."/>
            <person name="Sone E.D."/>
            <person name="Koren S."/>
            <person name="Silverstein K.A.T."/>
            <person name="Beckman K.B."/>
            <person name="Gohl D.M."/>
        </authorList>
    </citation>
    <scope>NUCLEOTIDE SEQUENCE</scope>
    <source>
        <strain evidence="1">Duluth1</strain>
        <tissue evidence="1">Whole animal</tissue>
    </source>
</reference>
<keyword evidence="2" id="KW-1185">Reference proteome</keyword>